<organism evidence="1 2">
    <name type="scientific">Elysia crispata</name>
    <name type="common">lettuce slug</name>
    <dbReference type="NCBI Taxonomy" id="231223"/>
    <lineage>
        <taxon>Eukaryota</taxon>
        <taxon>Metazoa</taxon>
        <taxon>Spiralia</taxon>
        <taxon>Lophotrochozoa</taxon>
        <taxon>Mollusca</taxon>
        <taxon>Gastropoda</taxon>
        <taxon>Heterobranchia</taxon>
        <taxon>Euthyneura</taxon>
        <taxon>Panpulmonata</taxon>
        <taxon>Sacoglossa</taxon>
        <taxon>Placobranchoidea</taxon>
        <taxon>Plakobranchidae</taxon>
        <taxon>Elysia</taxon>
    </lineage>
</organism>
<keyword evidence="2" id="KW-1185">Reference proteome</keyword>
<dbReference type="Proteomes" id="UP001283361">
    <property type="component" value="Unassembled WGS sequence"/>
</dbReference>
<gene>
    <name evidence="1" type="ORF">RRG08_054547</name>
</gene>
<protein>
    <submittedName>
        <fullName evidence="1">Uncharacterized protein</fullName>
    </submittedName>
</protein>
<reference evidence="1" key="1">
    <citation type="journal article" date="2023" name="G3 (Bethesda)">
        <title>A reference genome for the long-term kleptoplast-retaining sea slug Elysia crispata morphotype clarki.</title>
        <authorList>
            <person name="Eastman K.E."/>
            <person name="Pendleton A.L."/>
            <person name="Shaikh M.A."/>
            <person name="Suttiyut T."/>
            <person name="Ogas R."/>
            <person name="Tomko P."/>
            <person name="Gavelis G."/>
            <person name="Widhalm J.R."/>
            <person name="Wisecaver J.H."/>
        </authorList>
    </citation>
    <scope>NUCLEOTIDE SEQUENCE</scope>
    <source>
        <strain evidence="1">ECLA1</strain>
    </source>
</reference>
<name>A0AAE1B268_9GAST</name>
<evidence type="ECO:0000313" key="2">
    <source>
        <dbReference type="Proteomes" id="UP001283361"/>
    </source>
</evidence>
<dbReference type="AlphaFoldDB" id="A0AAE1B268"/>
<accession>A0AAE1B268</accession>
<sequence>MDFRKTSKKKKGCFSSECDQNSRNFYKRIGDDKRITFWQRYEGATDLVYSNEVPKGHAVSAAFENATTDEKTVIEAAMVIRRAVIDVHKESRRLPWPPATTDLQNDSVNLLALLVTFLEPLFSKDGNVTSDRCRRRVNSAYIVTSVLGCRVYPSSASI</sequence>
<comment type="caution">
    <text evidence="1">The sequence shown here is derived from an EMBL/GenBank/DDBJ whole genome shotgun (WGS) entry which is preliminary data.</text>
</comment>
<dbReference type="EMBL" id="JAWDGP010000750">
    <property type="protein sequence ID" value="KAK3797516.1"/>
    <property type="molecule type" value="Genomic_DNA"/>
</dbReference>
<proteinExistence type="predicted"/>
<evidence type="ECO:0000313" key="1">
    <source>
        <dbReference type="EMBL" id="KAK3797516.1"/>
    </source>
</evidence>